<dbReference type="InterPro" id="IPR006311">
    <property type="entry name" value="TAT_signal"/>
</dbReference>
<dbReference type="CDD" id="cd07719">
    <property type="entry name" value="arylsulfatase_AtsA-like_MBL-fold"/>
    <property type="match status" value="1"/>
</dbReference>
<evidence type="ECO:0000313" key="7">
    <source>
        <dbReference type="Proteomes" id="UP001501490"/>
    </source>
</evidence>
<evidence type="ECO:0000259" key="5">
    <source>
        <dbReference type="Pfam" id="PF00753"/>
    </source>
</evidence>
<feature type="region of interest" description="Disordered" evidence="3">
    <location>
        <begin position="29"/>
        <end position="49"/>
    </location>
</feature>
<proteinExistence type="predicted"/>
<keyword evidence="1" id="KW-0255">Endonuclease</keyword>
<feature type="domain" description="Metallo-beta-lactamase" evidence="5">
    <location>
        <begin position="74"/>
        <end position="120"/>
    </location>
</feature>
<dbReference type="PROSITE" id="PS51318">
    <property type="entry name" value="TAT"/>
    <property type="match status" value="1"/>
</dbReference>
<dbReference type="Proteomes" id="UP001501490">
    <property type="component" value="Unassembled WGS sequence"/>
</dbReference>
<feature type="signal peptide" evidence="4">
    <location>
        <begin position="1"/>
        <end position="32"/>
    </location>
</feature>
<dbReference type="InterPro" id="IPR001279">
    <property type="entry name" value="Metallo-B-lactamas"/>
</dbReference>
<dbReference type="Pfam" id="PF00753">
    <property type="entry name" value="Lactamase_B"/>
    <property type="match status" value="1"/>
</dbReference>
<feature type="region of interest" description="Disordered" evidence="3">
    <location>
        <begin position="148"/>
        <end position="175"/>
    </location>
</feature>
<evidence type="ECO:0000256" key="2">
    <source>
        <dbReference type="ARBA" id="ARBA00022801"/>
    </source>
</evidence>
<accession>A0ABP6ZC24</accession>
<organism evidence="6 7">
    <name type="scientific">Microlunatus ginsengisoli</name>
    <dbReference type="NCBI Taxonomy" id="363863"/>
    <lineage>
        <taxon>Bacteria</taxon>
        <taxon>Bacillati</taxon>
        <taxon>Actinomycetota</taxon>
        <taxon>Actinomycetes</taxon>
        <taxon>Propionibacteriales</taxon>
        <taxon>Propionibacteriaceae</taxon>
        <taxon>Microlunatus</taxon>
    </lineage>
</organism>
<name>A0ABP6ZC24_9ACTN</name>
<dbReference type="EMBL" id="BAABAB010000003">
    <property type="protein sequence ID" value="GAA3604577.1"/>
    <property type="molecule type" value="Genomic_DNA"/>
</dbReference>
<keyword evidence="4" id="KW-0732">Signal</keyword>
<dbReference type="Gene3D" id="3.60.15.10">
    <property type="entry name" value="Ribonuclease Z/Hydroxyacylglutathione hydrolase-like"/>
    <property type="match status" value="1"/>
</dbReference>
<evidence type="ECO:0000256" key="1">
    <source>
        <dbReference type="ARBA" id="ARBA00022759"/>
    </source>
</evidence>
<keyword evidence="2" id="KW-0378">Hydrolase</keyword>
<dbReference type="InterPro" id="IPR036866">
    <property type="entry name" value="RibonucZ/Hydroxyglut_hydro"/>
</dbReference>
<protein>
    <submittedName>
        <fullName evidence="6">MBL fold metallo-hydrolase</fullName>
    </submittedName>
</protein>
<dbReference type="RefSeq" id="WP_344801296.1">
    <property type="nucleotide sequence ID" value="NZ_BAABAB010000003.1"/>
</dbReference>
<keyword evidence="1" id="KW-0540">Nuclease</keyword>
<reference evidence="7" key="1">
    <citation type="journal article" date="2019" name="Int. J. Syst. Evol. Microbiol.">
        <title>The Global Catalogue of Microorganisms (GCM) 10K type strain sequencing project: providing services to taxonomists for standard genome sequencing and annotation.</title>
        <authorList>
            <consortium name="The Broad Institute Genomics Platform"/>
            <consortium name="The Broad Institute Genome Sequencing Center for Infectious Disease"/>
            <person name="Wu L."/>
            <person name="Ma J."/>
        </authorList>
    </citation>
    <scope>NUCLEOTIDE SEQUENCE [LARGE SCALE GENOMIC DNA]</scope>
    <source>
        <strain evidence="7">JCM 16929</strain>
    </source>
</reference>
<dbReference type="PANTHER" id="PTHR46018">
    <property type="entry name" value="ZINC PHOSPHODIESTERASE ELAC PROTEIN 1"/>
    <property type="match status" value="1"/>
</dbReference>
<dbReference type="SUPFAM" id="SSF56281">
    <property type="entry name" value="Metallo-hydrolase/oxidoreductase"/>
    <property type="match status" value="1"/>
</dbReference>
<keyword evidence="7" id="KW-1185">Reference proteome</keyword>
<evidence type="ECO:0000256" key="3">
    <source>
        <dbReference type="SAM" id="MobiDB-lite"/>
    </source>
</evidence>
<evidence type="ECO:0000256" key="4">
    <source>
        <dbReference type="SAM" id="SignalP"/>
    </source>
</evidence>
<gene>
    <name evidence="6" type="ORF">GCM10022236_03000</name>
</gene>
<feature type="chain" id="PRO_5045120512" evidence="4">
    <location>
        <begin position="33"/>
        <end position="380"/>
    </location>
</feature>
<comment type="caution">
    <text evidence="6">The sequence shown here is derived from an EMBL/GenBank/DDBJ whole genome shotgun (WGS) entry which is preliminary data.</text>
</comment>
<dbReference type="InterPro" id="IPR044094">
    <property type="entry name" value="AtsA-like_MBL-fold"/>
</dbReference>
<evidence type="ECO:0000313" key="6">
    <source>
        <dbReference type="EMBL" id="GAA3604577.1"/>
    </source>
</evidence>
<dbReference type="PANTHER" id="PTHR46018:SF2">
    <property type="entry name" value="ZINC PHOSPHODIESTERASE ELAC PROTEIN 1"/>
    <property type="match status" value="1"/>
</dbReference>
<sequence length="380" mass="40623">MTASDVSRRGLLGASAAVAAAGLAGVSAPAEAHPRSDPRHPALPVGSNQPRSTQLILLGTSGGPPPDYVRTGISSVLTVGGRNYVIDAGRSSVTQYLNAGLLFANLEAIFITHQHADHLADYYNYFLLGGNVTNDSNDNLSGPVHVYGPGPAGALPPPVSPPADTVAPQNPTPGISDLTARLTEGYAYSHNIFIRETAIRDVRTLIDVHDVLPPASAGASALGDTAPPMAPFDVFEDDRVRVSAILVPHGPVFPSFAYRFDTDDGSVVFSGDTRASDNVVRLAHRADFLVHEVLDLEFYEQLGVPAPLLEHFKVGHTLTTEIGALAQRAHVRTLVLSHLVPSNPKWVSDAEYRRKCQQGFGGTVHVGNDLDRLPIRRRRR</sequence>